<keyword evidence="2" id="KW-1185">Reference proteome</keyword>
<evidence type="ECO:0000313" key="1">
    <source>
        <dbReference type="EMBL" id="PZF98713.1"/>
    </source>
</evidence>
<dbReference type="EMBL" id="POTX01000035">
    <property type="protein sequence ID" value="PZF98713.1"/>
    <property type="molecule type" value="Genomic_DNA"/>
</dbReference>
<proteinExistence type="predicted"/>
<dbReference type="RefSeq" id="WP_111242609.1">
    <property type="nucleotide sequence ID" value="NZ_AP023358.1"/>
</dbReference>
<evidence type="ECO:0000313" key="2">
    <source>
        <dbReference type="Proteomes" id="UP000248627"/>
    </source>
</evidence>
<dbReference type="SUPFAM" id="SSF52266">
    <property type="entry name" value="SGNH hydrolase"/>
    <property type="match status" value="1"/>
</dbReference>
<reference evidence="1 2" key="1">
    <citation type="submission" date="2018-01" db="EMBL/GenBank/DDBJ databases">
        <title>Draft genome sequence of Jishengella endophytica.</title>
        <authorList>
            <person name="Sahin N."/>
            <person name="Ay H."/>
            <person name="Saygin H."/>
        </authorList>
    </citation>
    <scope>NUCLEOTIDE SEQUENCE [LARGE SCALE GENOMIC DNA]</scope>
    <source>
        <strain evidence="1 2">DSM 45430</strain>
    </source>
</reference>
<dbReference type="AlphaFoldDB" id="A0A2W2E152"/>
<dbReference type="Pfam" id="PF13472">
    <property type="entry name" value="Lipase_GDSL_2"/>
    <property type="match status" value="1"/>
</dbReference>
<dbReference type="GO" id="GO:0004806">
    <property type="term" value="F:triacylglycerol lipase activity"/>
    <property type="evidence" value="ECO:0007669"/>
    <property type="project" value="TreeGrafter"/>
</dbReference>
<dbReference type="GO" id="GO:0019433">
    <property type="term" value="P:triglyceride catabolic process"/>
    <property type="evidence" value="ECO:0007669"/>
    <property type="project" value="TreeGrafter"/>
</dbReference>
<dbReference type="Proteomes" id="UP000248627">
    <property type="component" value="Unassembled WGS sequence"/>
</dbReference>
<protein>
    <submittedName>
        <fullName evidence="1">SGNH/GDSL hydrolase family protein</fullName>
    </submittedName>
</protein>
<dbReference type="Gene3D" id="3.40.50.1110">
    <property type="entry name" value="SGNH hydrolase"/>
    <property type="match status" value="1"/>
</dbReference>
<dbReference type="PANTHER" id="PTHR37981">
    <property type="entry name" value="LIPASE 2"/>
    <property type="match status" value="1"/>
</dbReference>
<name>A0A2W2E152_9ACTN</name>
<comment type="caution">
    <text evidence="1">The sequence shown here is derived from an EMBL/GenBank/DDBJ whole genome shotgun (WGS) entry which is preliminary data.</text>
</comment>
<organism evidence="1 2">
    <name type="scientific">Micromonospora endophytica</name>
    <dbReference type="NCBI Taxonomy" id="515350"/>
    <lineage>
        <taxon>Bacteria</taxon>
        <taxon>Bacillati</taxon>
        <taxon>Actinomycetota</taxon>
        <taxon>Actinomycetes</taxon>
        <taxon>Micromonosporales</taxon>
        <taxon>Micromonosporaceae</taxon>
        <taxon>Micromonospora</taxon>
    </lineage>
</organism>
<keyword evidence="1" id="KW-0378">Hydrolase</keyword>
<accession>A0A2W2E152</accession>
<dbReference type="OrthoDB" id="5503950at2"/>
<dbReference type="InterPro" id="IPR013830">
    <property type="entry name" value="SGNH_hydro"/>
</dbReference>
<dbReference type="InterPro" id="IPR037460">
    <property type="entry name" value="SEST-like"/>
</dbReference>
<gene>
    <name evidence="1" type="ORF">C1I93_08085</name>
</gene>
<dbReference type="CDD" id="cd01823">
    <property type="entry name" value="SEST_like"/>
    <property type="match status" value="1"/>
</dbReference>
<sequence length="266" mass="27686">MRKFTSVVLATAMAFVAMEAVVGAPARAAAPQEYVALGDSYASGVGAYPYDSASGACLRSPKSYPKLFTSAVSGYTLKDVTCSGATMADVRGKQLSALSGNTALVSITVGGNDAQFSSVATGCLTQSESYCETATMYSSYYARNQMVGELAGLYGEIKRRAPRAKVVVLGYPRLVAPTGSCGAISPSATKRAHMNGNADAVAEGTRAAASRAGVTFVDMRQVLAGYEACSPKPFIHGVNLTRLTETFHPTAEGHAAYTFLLAANRL</sequence>
<dbReference type="InterPro" id="IPR036514">
    <property type="entry name" value="SGNH_hydro_sf"/>
</dbReference>
<dbReference type="PANTHER" id="PTHR37981:SF1">
    <property type="entry name" value="SGNH HYDROLASE-TYPE ESTERASE DOMAIN-CONTAINING PROTEIN"/>
    <property type="match status" value="1"/>
</dbReference>